<keyword evidence="5" id="KW-1185">Reference proteome</keyword>
<dbReference type="AlphaFoldDB" id="A0A9Q7EXN6"/>
<keyword evidence="1" id="KW-0479">Metal-binding</keyword>
<name>A0A9Q7EXN6_9BACT</name>
<dbReference type="Pfam" id="PF00596">
    <property type="entry name" value="Aldolase_II"/>
    <property type="match status" value="1"/>
</dbReference>
<dbReference type="InterPro" id="IPR050197">
    <property type="entry name" value="Aldolase_class_II_sugar_metab"/>
</dbReference>
<evidence type="ECO:0000259" key="3">
    <source>
        <dbReference type="SMART" id="SM01007"/>
    </source>
</evidence>
<reference evidence="5" key="1">
    <citation type="submission" date="2021-04" db="EMBL/GenBank/DDBJ databases">
        <title>A novel Synergistetes isolate from a pyrite-forming mixed culture.</title>
        <authorList>
            <person name="Bunk B."/>
            <person name="Sproer C."/>
            <person name="Spring S."/>
            <person name="Pester M."/>
        </authorList>
    </citation>
    <scope>NUCLEOTIDE SEQUENCE [LARGE SCALE GENOMIC DNA]</scope>
    <source>
        <strain evidence="5">J.5.4.2-T.3.5.2</strain>
    </source>
</reference>
<dbReference type="NCBIfam" id="NF005302">
    <property type="entry name" value="PRK06833.1"/>
    <property type="match status" value="1"/>
</dbReference>
<organism evidence="4 5">
    <name type="scientific">Aminithiophilus ramosus</name>
    <dbReference type="NCBI Taxonomy" id="3029084"/>
    <lineage>
        <taxon>Bacteria</taxon>
        <taxon>Thermotogati</taxon>
        <taxon>Synergistota</taxon>
        <taxon>Synergistia</taxon>
        <taxon>Synergistales</taxon>
        <taxon>Aminithiophilaceae</taxon>
        <taxon>Aminithiophilus</taxon>
    </lineage>
</organism>
<sequence>MILEEARKAIVAYGRKLIDSGLTRGTGGNLSLWDRRERLWAISPSGLDYYAVEAADVVVLDEEGRVVEGTGRPSSEWELHLEVYRRRPDVAAVVHTHSPFATVLACLGLEIPPVHYLVGFAGRKVAVAPYATFGTAELARLTAEVLGGSGAVLMAHHGLLAVGAGLDRAFNVAEEIEFVAELYWRARTLGDVPLLSEKQMTAALERFGDYGPGPKA</sequence>
<dbReference type="KEGG" id="aram:KAR29_01605"/>
<dbReference type="InterPro" id="IPR036409">
    <property type="entry name" value="Aldolase_II/adducin_N_sf"/>
</dbReference>
<protein>
    <submittedName>
        <fullName evidence="4">L-fuculose-phosphate aldolase</fullName>
        <ecNumber evidence="4">4.1.2.17</ecNumber>
    </submittedName>
</protein>
<keyword evidence="2 4" id="KW-0456">Lyase</keyword>
<dbReference type="GO" id="GO:0005829">
    <property type="term" value="C:cytosol"/>
    <property type="evidence" value="ECO:0007669"/>
    <property type="project" value="TreeGrafter"/>
</dbReference>
<evidence type="ECO:0000313" key="4">
    <source>
        <dbReference type="EMBL" id="QTX32665.1"/>
    </source>
</evidence>
<dbReference type="EC" id="4.1.2.17" evidence="4"/>
<dbReference type="GO" id="GO:0008738">
    <property type="term" value="F:L-fuculose-phosphate aldolase activity"/>
    <property type="evidence" value="ECO:0007669"/>
    <property type="project" value="UniProtKB-EC"/>
</dbReference>
<dbReference type="EMBL" id="CP072943">
    <property type="protein sequence ID" value="QTX32665.1"/>
    <property type="molecule type" value="Genomic_DNA"/>
</dbReference>
<dbReference type="PANTHER" id="PTHR22789">
    <property type="entry name" value="FUCULOSE PHOSPHATE ALDOLASE"/>
    <property type="match status" value="1"/>
</dbReference>
<proteinExistence type="predicted"/>
<evidence type="ECO:0000256" key="1">
    <source>
        <dbReference type="ARBA" id="ARBA00022723"/>
    </source>
</evidence>
<dbReference type="GO" id="GO:0019323">
    <property type="term" value="P:pentose catabolic process"/>
    <property type="evidence" value="ECO:0007669"/>
    <property type="project" value="TreeGrafter"/>
</dbReference>
<gene>
    <name evidence="4" type="ORF">KAR29_01605</name>
</gene>
<dbReference type="PANTHER" id="PTHR22789:SF0">
    <property type="entry name" value="3-OXO-TETRONATE 4-PHOSPHATE DECARBOXYLASE-RELATED"/>
    <property type="match status" value="1"/>
</dbReference>
<dbReference type="GO" id="GO:0046872">
    <property type="term" value="F:metal ion binding"/>
    <property type="evidence" value="ECO:0007669"/>
    <property type="project" value="UniProtKB-KW"/>
</dbReference>
<feature type="domain" description="Class II aldolase/adducin N-terminal" evidence="3">
    <location>
        <begin position="8"/>
        <end position="184"/>
    </location>
</feature>
<dbReference type="InterPro" id="IPR001303">
    <property type="entry name" value="Aldolase_II/adducin_N"/>
</dbReference>
<dbReference type="Gene3D" id="3.40.225.10">
    <property type="entry name" value="Class II aldolase/adducin N-terminal domain"/>
    <property type="match status" value="1"/>
</dbReference>
<evidence type="ECO:0000256" key="2">
    <source>
        <dbReference type="ARBA" id="ARBA00023239"/>
    </source>
</evidence>
<dbReference type="RefSeq" id="WP_274373914.1">
    <property type="nucleotide sequence ID" value="NZ_CP072943.1"/>
</dbReference>
<evidence type="ECO:0000313" key="5">
    <source>
        <dbReference type="Proteomes" id="UP000671879"/>
    </source>
</evidence>
<accession>A0A9Q7EXN6</accession>
<dbReference type="Proteomes" id="UP000671879">
    <property type="component" value="Chromosome"/>
</dbReference>
<dbReference type="SMART" id="SM01007">
    <property type="entry name" value="Aldolase_II"/>
    <property type="match status" value="1"/>
</dbReference>
<dbReference type="SUPFAM" id="SSF53639">
    <property type="entry name" value="AraD/HMP-PK domain-like"/>
    <property type="match status" value="1"/>
</dbReference>